<dbReference type="Proteomes" id="UP000553776">
    <property type="component" value="Unassembled WGS sequence"/>
</dbReference>
<feature type="signal peptide" evidence="1">
    <location>
        <begin position="1"/>
        <end position="24"/>
    </location>
</feature>
<evidence type="ECO:0000256" key="1">
    <source>
        <dbReference type="SAM" id="SignalP"/>
    </source>
</evidence>
<keyword evidence="4" id="KW-1185">Reference proteome</keyword>
<evidence type="ECO:0000259" key="2">
    <source>
        <dbReference type="Pfam" id="PF07833"/>
    </source>
</evidence>
<dbReference type="Gene3D" id="3.30.457.10">
    <property type="entry name" value="Copper amine oxidase-like, N-terminal domain"/>
    <property type="match status" value="1"/>
</dbReference>
<dbReference type="SUPFAM" id="SSF55383">
    <property type="entry name" value="Copper amine oxidase, domain N"/>
    <property type="match status" value="1"/>
</dbReference>
<organism evidence="3 4">
    <name type="scientific">Cohnella xylanilytica</name>
    <dbReference type="NCBI Taxonomy" id="557555"/>
    <lineage>
        <taxon>Bacteria</taxon>
        <taxon>Bacillati</taxon>
        <taxon>Bacillota</taxon>
        <taxon>Bacilli</taxon>
        <taxon>Bacillales</taxon>
        <taxon>Paenibacillaceae</taxon>
        <taxon>Cohnella</taxon>
    </lineage>
</organism>
<dbReference type="EMBL" id="JACJVR010000081">
    <property type="protein sequence ID" value="MBB6693914.1"/>
    <property type="molecule type" value="Genomic_DNA"/>
</dbReference>
<dbReference type="InterPro" id="IPR036582">
    <property type="entry name" value="Mao_N_sf"/>
</dbReference>
<feature type="chain" id="PRO_5039116595" evidence="1">
    <location>
        <begin position="25"/>
        <end position="307"/>
    </location>
</feature>
<dbReference type="InterPro" id="IPR012854">
    <property type="entry name" value="Cu_amine_oxidase-like_N"/>
</dbReference>
<name>A0A841U766_9BACL</name>
<evidence type="ECO:0000313" key="4">
    <source>
        <dbReference type="Proteomes" id="UP000553776"/>
    </source>
</evidence>
<dbReference type="Pfam" id="PF07833">
    <property type="entry name" value="Cu_amine_oxidN1"/>
    <property type="match status" value="1"/>
</dbReference>
<feature type="domain" description="Copper amine oxidase-like N-terminal" evidence="2">
    <location>
        <begin position="51"/>
        <end position="146"/>
    </location>
</feature>
<reference evidence="3 4" key="1">
    <citation type="submission" date="2020-08" db="EMBL/GenBank/DDBJ databases">
        <title>Cohnella phylogeny.</title>
        <authorList>
            <person name="Dunlap C."/>
        </authorList>
    </citation>
    <scope>NUCLEOTIDE SEQUENCE [LARGE SCALE GENOMIC DNA]</scope>
    <source>
        <strain evidence="3 4">DSM 25239</strain>
    </source>
</reference>
<gene>
    <name evidence="3" type="ORF">H7B90_21170</name>
</gene>
<accession>A0A841U766</accession>
<dbReference type="RefSeq" id="WP_185137899.1">
    <property type="nucleotide sequence ID" value="NZ_BORM01000016.1"/>
</dbReference>
<protein>
    <submittedName>
        <fullName evidence="3">Copper amine oxidase N-terminal domain-containing protein</fullName>
    </submittedName>
</protein>
<sequence>MNKWQKSILSLTIAVGMLSAGAPAAAAAQPAAAPKPSVHIYIDGNHQEEVLFYQSRSYIPLTAFEDKNRVKYGYDAKSGTIVIWRTVSGTKIQLKPGSKQAVVNGKKVSLDLPVLTIKGRTFVPLQFLTRFLGAELEYGERSNEVILRTTNGQNNYNLLRVGHLADARSVAVGLPLVYENGQLVSKAEGTLVTYTFPEGEALRYIVEHKGLKQYVVIGRDGIARVKWQKDTFSTNELGTPPADFGPSYYYSFDVREPDKITYGSVSSSVSGQKNDMETYYVGEDNFKTGLIFEKIPKEERKDGIADE</sequence>
<dbReference type="AlphaFoldDB" id="A0A841U766"/>
<proteinExistence type="predicted"/>
<evidence type="ECO:0000313" key="3">
    <source>
        <dbReference type="EMBL" id="MBB6693914.1"/>
    </source>
</evidence>
<keyword evidence="1" id="KW-0732">Signal</keyword>
<comment type="caution">
    <text evidence="3">The sequence shown here is derived from an EMBL/GenBank/DDBJ whole genome shotgun (WGS) entry which is preliminary data.</text>
</comment>